<dbReference type="SUPFAM" id="SSF54862">
    <property type="entry name" value="4Fe-4S ferredoxins"/>
    <property type="match status" value="1"/>
</dbReference>
<dbReference type="InterPro" id="IPR017896">
    <property type="entry name" value="4Fe4S_Fe-S-bd"/>
</dbReference>
<evidence type="ECO:0000313" key="9">
    <source>
        <dbReference type="Proteomes" id="UP000761380"/>
    </source>
</evidence>
<evidence type="ECO:0000256" key="2">
    <source>
        <dbReference type="ARBA" id="ARBA00022723"/>
    </source>
</evidence>
<evidence type="ECO:0000256" key="6">
    <source>
        <dbReference type="RuleBase" id="RU368020"/>
    </source>
</evidence>
<dbReference type="PANTHER" id="PTHR36923">
    <property type="entry name" value="FERREDOXIN"/>
    <property type="match status" value="1"/>
</dbReference>
<evidence type="ECO:0000256" key="3">
    <source>
        <dbReference type="ARBA" id="ARBA00022982"/>
    </source>
</evidence>
<keyword evidence="3 6" id="KW-0249">Electron transport</keyword>
<evidence type="ECO:0000256" key="4">
    <source>
        <dbReference type="ARBA" id="ARBA00023004"/>
    </source>
</evidence>
<keyword evidence="5 6" id="KW-0411">Iron-sulfur</keyword>
<keyword evidence="1 6" id="KW-0813">Transport</keyword>
<proteinExistence type="predicted"/>
<sequence length="61" mass="6552">MNIYVDKDKCVACGMCVDSCPAGFHFGSDGLAEGKTDIPQDIVDDVWQTIEDCPVAAICLK</sequence>
<dbReference type="PROSITE" id="PS00198">
    <property type="entry name" value="4FE4S_FER_1"/>
    <property type="match status" value="1"/>
</dbReference>
<dbReference type="Pfam" id="PF13459">
    <property type="entry name" value="Fer4_15"/>
    <property type="match status" value="1"/>
</dbReference>
<reference evidence="8" key="1">
    <citation type="submission" date="2019-04" db="EMBL/GenBank/DDBJ databases">
        <title>Evolution of Biomass-Degrading Anaerobic Consortia Revealed by Metagenomics.</title>
        <authorList>
            <person name="Peng X."/>
        </authorList>
    </citation>
    <scope>NUCLEOTIDE SEQUENCE</scope>
    <source>
        <strain evidence="8">SIG240</strain>
    </source>
</reference>
<dbReference type="RefSeq" id="WP_303815936.1">
    <property type="nucleotide sequence ID" value="NZ_CAMOFN010000020.1"/>
</dbReference>
<organism evidence="8 9">
    <name type="scientific">Selenomonas ruminantium</name>
    <dbReference type="NCBI Taxonomy" id="971"/>
    <lineage>
        <taxon>Bacteria</taxon>
        <taxon>Bacillati</taxon>
        <taxon>Bacillota</taxon>
        <taxon>Negativicutes</taxon>
        <taxon>Selenomonadales</taxon>
        <taxon>Selenomonadaceae</taxon>
        <taxon>Selenomonas</taxon>
    </lineage>
</organism>
<evidence type="ECO:0000313" key="8">
    <source>
        <dbReference type="EMBL" id="MBE6093808.1"/>
    </source>
</evidence>
<evidence type="ECO:0000256" key="5">
    <source>
        <dbReference type="ARBA" id="ARBA00023014"/>
    </source>
</evidence>
<dbReference type="AlphaFoldDB" id="A0A927WRB2"/>
<dbReference type="Gene3D" id="3.30.70.20">
    <property type="match status" value="1"/>
</dbReference>
<dbReference type="PROSITE" id="PS51379">
    <property type="entry name" value="4FE4S_FER_2"/>
    <property type="match status" value="1"/>
</dbReference>
<evidence type="ECO:0000259" key="7">
    <source>
        <dbReference type="PROSITE" id="PS51379"/>
    </source>
</evidence>
<dbReference type="PRINTS" id="PR00352">
    <property type="entry name" value="3FE4SFRDOXIN"/>
</dbReference>
<comment type="caution">
    <text evidence="8">The sequence shown here is derived from an EMBL/GenBank/DDBJ whole genome shotgun (WGS) entry which is preliminary data.</text>
</comment>
<evidence type="ECO:0000256" key="1">
    <source>
        <dbReference type="ARBA" id="ARBA00022448"/>
    </source>
</evidence>
<dbReference type="PANTHER" id="PTHR36923:SF3">
    <property type="entry name" value="FERREDOXIN"/>
    <property type="match status" value="1"/>
</dbReference>
<gene>
    <name evidence="8" type="ORF">E7201_11695</name>
</gene>
<feature type="domain" description="4Fe-4S ferredoxin-type" evidence="7">
    <location>
        <begin position="1"/>
        <end position="30"/>
    </location>
</feature>
<dbReference type="GO" id="GO:0005506">
    <property type="term" value="F:iron ion binding"/>
    <property type="evidence" value="ECO:0007669"/>
    <property type="project" value="UniProtKB-UniRule"/>
</dbReference>
<dbReference type="InterPro" id="IPR051269">
    <property type="entry name" value="Fe-S_cluster_ET"/>
</dbReference>
<dbReference type="GO" id="GO:0051536">
    <property type="term" value="F:iron-sulfur cluster binding"/>
    <property type="evidence" value="ECO:0007669"/>
    <property type="project" value="UniProtKB-KW"/>
</dbReference>
<comment type="function">
    <text evidence="6">Ferredoxins are iron-sulfur proteins that transfer electrons in a wide variety of metabolic reactions.</text>
</comment>
<protein>
    <recommendedName>
        <fullName evidence="6">Ferredoxin</fullName>
    </recommendedName>
</protein>
<accession>A0A927WRB2</accession>
<dbReference type="EMBL" id="SVBY01000146">
    <property type="protein sequence ID" value="MBE6093808.1"/>
    <property type="molecule type" value="Genomic_DNA"/>
</dbReference>
<name>A0A927WRB2_SELRU</name>
<keyword evidence="2 6" id="KW-0479">Metal-binding</keyword>
<dbReference type="InterPro" id="IPR001080">
    <property type="entry name" value="3Fe4S_ferredoxin"/>
</dbReference>
<dbReference type="GO" id="GO:0009055">
    <property type="term" value="F:electron transfer activity"/>
    <property type="evidence" value="ECO:0007669"/>
    <property type="project" value="UniProtKB-UniRule"/>
</dbReference>
<keyword evidence="4 6" id="KW-0408">Iron</keyword>
<dbReference type="InterPro" id="IPR017900">
    <property type="entry name" value="4Fe4S_Fe_S_CS"/>
</dbReference>
<dbReference type="Proteomes" id="UP000761380">
    <property type="component" value="Unassembled WGS sequence"/>
</dbReference>